<dbReference type="Gene3D" id="2.40.70.10">
    <property type="entry name" value="Acid Proteases"/>
    <property type="match status" value="1"/>
</dbReference>
<sequence length="443" mass="48566">MAVFINGLHERIKLELLGDPPETMRVALDRAEWIEAKLLGLDNLGPLSKISPTARSMPQGGFSQAGPDSRPKGWVTHSIAGPNREGPWVPGNQTKAQSTNISAQTRSSPQSAISYSGPAKSSTATSTVAPPKFRRLTEAEAQVRRSKGLCYRCDEKYFNGHRCKVRELQVMLVDDEPSDDVASPEPEESAEGVDLAVLELSTQAVEGYPGPRTIKVRGQVNGVDVAILIDCGASHNFVSDDLVAFLQLPVSPTHQYGVVVGDGHQVRRTGVCKDLKVQFQGITVSDDFFPMSLPNSDVLLGMQWLYSLGVTTTDWPNLTLTFTSEGKDYSVQGDPNLHRALISCRSFQRSYEKAVGCFLIELYQFSTTVATPDLSSLDPSIQSVLFSFSELFQVPTALPPPRAFDHAIVLQEGTDPVESAPTAIRTSKRRKSRRWCPRCFRQG</sequence>
<dbReference type="PANTHER" id="PTHR15503:SF22">
    <property type="entry name" value="TRANSPOSON TY3-I GAG POLYPROTEIN"/>
    <property type="match status" value="1"/>
</dbReference>
<accession>A0AAP0F7B0</accession>
<dbReference type="InterPro" id="IPR032567">
    <property type="entry name" value="RTL1-rel"/>
</dbReference>
<gene>
    <name evidence="2" type="ORF">Scep_022104</name>
</gene>
<name>A0AAP0F7B0_9MAGN</name>
<evidence type="ECO:0000313" key="3">
    <source>
        <dbReference type="Proteomes" id="UP001419268"/>
    </source>
</evidence>
<organism evidence="2 3">
    <name type="scientific">Stephania cephalantha</name>
    <dbReference type="NCBI Taxonomy" id="152367"/>
    <lineage>
        <taxon>Eukaryota</taxon>
        <taxon>Viridiplantae</taxon>
        <taxon>Streptophyta</taxon>
        <taxon>Embryophyta</taxon>
        <taxon>Tracheophyta</taxon>
        <taxon>Spermatophyta</taxon>
        <taxon>Magnoliopsida</taxon>
        <taxon>Ranunculales</taxon>
        <taxon>Menispermaceae</taxon>
        <taxon>Menispermoideae</taxon>
        <taxon>Cissampelideae</taxon>
        <taxon>Stephania</taxon>
    </lineage>
</organism>
<dbReference type="SUPFAM" id="SSF50630">
    <property type="entry name" value="Acid proteases"/>
    <property type="match status" value="1"/>
</dbReference>
<evidence type="ECO:0008006" key="4">
    <source>
        <dbReference type="Google" id="ProtNLM"/>
    </source>
</evidence>
<dbReference type="PANTHER" id="PTHR15503">
    <property type="entry name" value="LDOC1 RELATED"/>
    <property type="match status" value="1"/>
</dbReference>
<feature type="compositionally biased region" description="Polar residues" evidence="1">
    <location>
        <begin position="91"/>
        <end position="128"/>
    </location>
</feature>
<dbReference type="Proteomes" id="UP001419268">
    <property type="component" value="Unassembled WGS sequence"/>
</dbReference>
<dbReference type="InterPro" id="IPR021109">
    <property type="entry name" value="Peptidase_aspartic_dom_sf"/>
</dbReference>
<evidence type="ECO:0000313" key="2">
    <source>
        <dbReference type="EMBL" id="KAK9105260.1"/>
    </source>
</evidence>
<dbReference type="AlphaFoldDB" id="A0AAP0F7B0"/>
<feature type="region of interest" description="Disordered" evidence="1">
    <location>
        <begin position="50"/>
        <end position="130"/>
    </location>
</feature>
<protein>
    <recommendedName>
        <fullName evidence="4">Gag-pol polyprotein</fullName>
    </recommendedName>
</protein>
<dbReference type="EMBL" id="JBBNAG010000009">
    <property type="protein sequence ID" value="KAK9105260.1"/>
    <property type="molecule type" value="Genomic_DNA"/>
</dbReference>
<comment type="caution">
    <text evidence="2">The sequence shown here is derived from an EMBL/GenBank/DDBJ whole genome shotgun (WGS) entry which is preliminary data.</text>
</comment>
<keyword evidence="3" id="KW-1185">Reference proteome</keyword>
<dbReference type="CDD" id="cd00303">
    <property type="entry name" value="retropepsin_like"/>
    <property type="match status" value="1"/>
</dbReference>
<evidence type="ECO:0000256" key="1">
    <source>
        <dbReference type="SAM" id="MobiDB-lite"/>
    </source>
</evidence>
<reference evidence="2 3" key="1">
    <citation type="submission" date="2024-01" db="EMBL/GenBank/DDBJ databases">
        <title>Genome assemblies of Stephania.</title>
        <authorList>
            <person name="Yang L."/>
        </authorList>
    </citation>
    <scope>NUCLEOTIDE SEQUENCE [LARGE SCALE GENOMIC DNA]</scope>
    <source>
        <strain evidence="2">JXDWG</strain>
        <tissue evidence="2">Leaf</tissue>
    </source>
</reference>
<dbReference type="Pfam" id="PF08284">
    <property type="entry name" value="RVP_2"/>
    <property type="match status" value="1"/>
</dbReference>
<proteinExistence type="predicted"/>